<reference evidence="5 6" key="1">
    <citation type="submission" date="2018-03" db="EMBL/GenBank/DDBJ databases">
        <title>Whole genome sequencing of Histamine producing bacteria.</title>
        <authorList>
            <person name="Butler K."/>
        </authorList>
    </citation>
    <scope>NUCLEOTIDE SEQUENCE [LARGE SCALE GENOMIC DNA]</scope>
    <source>
        <strain evidence="4 6">FS-6.1</strain>
        <strain evidence="3 5">FS-6.2</strain>
    </source>
</reference>
<evidence type="ECO:0000256" key="1">
    <source>
        <dbReference type="SAM" id="MobiDB-lite"/>
    </source>
</evidence>
<dbReference type="RefSeq" id="WP_107188925.1">
    <property type="nucleotide sequence ID" value="NZ_PYMN01000001.1"/>
</dbReference>
<name>A0A2T3JKX8_PHOPO</name>
<keyword evidence="5" id="KW-1185">Reference proteome</keyword>
<sequence length="216" mass="24049">MLSAVLRMMLLVLCLGASSFASASSHANIMQFTSTSPVYTDVIEAPVLNTKTVNTAAVTLDIATHTDPALTHQHKTDQTPTQKKHPTDRYVSNNGLPVSFYNTKLVWNFPSPANMKIPLHSGKHHRSEVLNLKNIINTSNRSLKNFHHSADEITPIFELAFELPLLPIPMLAIGYEEPLSPQSDWILTIKSTSSRISGWKESNLLYSHYEHSFVTA</sequence>
<protein>
    <submittedName>
        <fullName evidence="4">Uncharacterized protein</fullName>
    </submittedName>
</protein>
<feature type="region of interest" description="Disordered" evidence="1">
    <location>
        <begin position="68"/>
        <end position="90"/>
    </location>
</feature>
<keyword evidence="2" id="KW-0732">Signal</keyword>
<dbReference type="EMBL" id="PYMO01000012">
    <property type="protein sequence ID" value="PSU24451.1"/>
    <property type="molecule type" value="Genomic_DNA"/>
</dbReference>
<evidence type="ECO:0000313" key="5">
    <source>
        <dbReference type="Proteomes" id="UP000241405"/>
    </source>
</evidence>
<feature type="chain" id="PRO_5015586571" evidence="2">
    <location>
        <begin position="24"/>
        <end position="216"/>
    </location>
</feature>
<organism evidence="4 6">
    <name type="scientific">Photobacterium phosphoreum</name>
    <dbReference type="NCBI Taxonomy" id="659"/>
    <lineage>
        <taxon>Bacteria</taxon>
        <taxon>Pseudomonadati</taxon>
        <taxon>Pseudomonadota</taxon>
        <taxon>Gammaproteobacteria</taxon>
        <taxon>Vibrionales</taxon>
        <taxon>Vibrionaceae</taxon>
        <taxon>Photobacterium</taxon>
    </lineage>
</organism>
<dbReference type="Proteomes" id="UP000241618">
    <property type="component" value="Unassembled WGS sequence"/>
</dbReference>
<evidence type="ECO:0000256" key="2">
    <source>
        <dbReference type="SAM" id="SignalP"/>
    </source>
</evidence>
<comment type="caution">
    <text evidence="4">The sequence shown here is derived from an EMBL/GenBank/DDBJ whole genome shotgun (WGS) entry which is preliminary data.</text>
</comment>
<evidence type="ECO:0000313" key="6">
    <source>
        <dbReference type="Proteomes" id="UP000241618"/>
    </source>
</evidence>
<dbReference type="EMBL" id="PYMP01000016">
    <property type="protein sequence ID" value="PSU49677.1"/>
    <property type="molecule type" value="Genomic_DNA"/>
</dbReference>
<dbReference type="Proteomes" id="UP000241405">
    <property type="component" value="Unassembled WGS sequence"/>
</dbReference>
<proteinExistence type="predicted"/>
<evidence type="ECO:0000313" key="3">
    <source>
        <dbReference type="EMBL" id="PSU24451.1"/>
    </source>
</evidence>
<evidence type="ECO:0000313" key="4">
    <source>
        <dbReference type="EMBL" id="PSU49677.1"/>
    </source>
</evidence>
<accession>A0A2T3JKX8</accession>
<gene>
    <name evidence="4" type="ORF">C9J18_15785</name>
    <name evidence="3" type="ORF">CTM96_12465</name>
</gene>
<dbReference type="AlphaFoldDB" id="A0A2T3JKX8"/>
<feature type="signal peptide" evidence="2">
    <location>
        <begin position="1"/>
        <end position="23"/>
    </location>
</feature>